<evidence type="ECO:0000313" key="2">
    <source>
        <dbReference type="Proteomes" id="UP001459277"/>
    </source>
</evidence>
<keyword evidence="2" id="KW-1185">Reference proteome</keyword>
<name>A0AAW2DK01_9ROSI</name>
<dbReference type="Gene3D" id="2.40.70.10">
    <property type="entry name" value="Acid Proteases"/>
    <property type="match status" value="1"/>
</dbReference>
<dbReference type="Proteomes" id="UP001459277">
    <property type="component" value="Unassembled WGS sequence"/>
</dbReference>
<reference evidence="1 2" key="1">
    <citation type="submission" date="2024-01" db="EMBL/GenBank/DDBJ databases">
        <title>A telomere-to-telomere, gap-free genome of sweet tea (Lithocarpus litseifolius).</title>
        <authorList>
            <person name="Zhou J."/>
        </authorList>
    </citation>
    <scope>NUCLEOTIDE SEQUENCE [LARGE SCALE GENOMIC DNA]</scope>
    <source>
        <strain evidence="1">Zhou-2022a</strain>
        <tissue evidence="1">Leaf</tissue>
    </source>
</reference>
<dbReference type="InterPro" id="IPR021109">
    <property type="entry name" value="Peptidase_aspartic_dom_sf"/>
</dbReference>
<sequence length="416" mass="45941">MISTQVIHFANLIPIGELIDEGIRSMKIMDAESLSSMVEQQVKRMTGHKTKEVDVHMVTSAPSSLVVIKEIVESSTNSRSSDSKKRQTPPAIEGFTPLVPALPAITRLASSSIQEGTTIIPAIRAPNLQTQKGVIIRMPKPLPYEDSHRIPWKYDVSLISTRTGKEEVCSNISSGYLGLLGVAVTIPSKSWKRGGKRLAKVHRNALLKVLKEKCVPRSVIESAFEGMVSTVLATNQISFTDDQLPLEGRNYTLPMHIIVKCEDMIVARVLIDNGSTLNVCPMSTLECLNVDASLIHPTTMIIRAVDGTFREVQGEIELSIGVCPMFFMVNFQAIKVDPSYNMLLGRPWLHAMGVIASTLHRRLKFSSEDLMVTIMAEEPLTFFKETSIPYIGANAFPEATIHSFELVSIISRTPKL</sequence>
<dbReference type="EMBL" id="JAZDWU010000002">
    <property type="protein sequence ID" value="KAL0010983.1"/>
    <property type="molecule type" value="Genomic_DNA"/>
</dbReference>
<organism evidence="1 2">
    <name type="scientific">Lithocarpus litseifolius</name>
    <dbReference type="NCBI Taxonomy" id="425828"/>
    <lineage>
        <taxon>Eukaryota</taxon>
        <taxon>Viridiplantae</taxon>
        <taxon>Streptophyta</taxon>
        <taxon>Embryophyta</taxon>
        <taxon>Tracheophyta</taxon>
        <taxon>Spermatophyta</taxon>
        <taxon>Magnoliopsida</taxon>
        <taxon>eudicotyledons</taxon>
        <taxon>Gunneridae</taxon>
        <taxon>Pentapetalae</taxon>
        <taxon>rosids</taxon>
        <taxon>fabids</taxon>
        <taxon>Fagales</taxon>
        <taxon>Fagaceae</taxon>
        <taxon>Lithocarpus</taxon>
    </lineage>
</organism>
<dbReference type="PANTHER" id="PTHR32108">
    <property type="entry name" value="DNA-DIRECTED RNA POLYMERASE SUBUNIT ALPHA"/>
    <property type="match status" value="1"/>
</dbReference>
<comment type="caution">
    <text evidence="1">The sequence shown here is derived from an EMBL/GenBank/DDBJ whole genome shotgun (WGS) entry which is preliminary data.</text>
</comment>
<accession>A0AAW2DK01</accession>
<evidence type="ECO:0000313" key="1">
    <source>
        <dbReference type="EMBL" id="KAL0010983.1"/>
    </source>
</evidence>
<dbReference type="PANTHER" id="PTHR32108:SF9">
    <property type="entry name" value="REVERSE TRANSCRIPTASE RNASE H-LIKE DOMAIN-CONTAINING PROTEIN"/>
    <property type="match status" value="1"/>
</dbReference>
<proteinExistence type="predicted"/>
<protein>
    <recommendedName>
        <fullName evidence="3">Retropepsins domain-containing protein</fullName>
    </recommendedName>
</protein>
<dbReference type="CDD" id="cd00303">
    <property type="entry name" value="retropepsin_like"/>
    <property type="match status" value="1"/>
</dbReference>
<gene>
    <name evidence="1" type="ORF">SO802_006091</name>
</gene>
<dbReference type="SUPFAM" id="SSF50630">
    <property type="entry name" value="Acid proteases"/>
    <property type="match status" value="1"/>
</dbReference>
<evidence type="ECO:0008006" key="3">
    <source>
        <dbReference type="Google" id="ProtNLM"/>
    </source>
</evidence>
<dbReference type="AlphaFoldDB" id="A0AAW2DK01"/>